<evidence type="ECO:0000313" key="1">
    <source>
        <dbReference type="EMBL" id="CAG8667222.1"/>
    </source>
</evidence>
<keyword evidence="2" id="KW-1185">Reference proteome</keyword>
<reference evidence="1" key="1">
    <citation type="submission" date="2021-06" db="EMBL/GenBank/DDBJ databases">
        <authorList>
            <person name="Kallberg Y."/>
            <person name="Tangrot J."/>
            <person name="Rosling A."/>
        </authorList>
    </citation>
    <scope>NUCLEOTIDE SEQUENCE</scope>
    <source>
        <strain evidence="1">28 12/20/2015</strain>
    </source>
</reference>
<protein>
    <submittedName>
        <fullName evidence="1">11479_t:CDS:1</fullName>
    </submittedName>
</protein>
<comment type="caution">
    <text evidence="1">The sequence shown here is derived from an EMBL/GenBank/DDBJ whole genome shotgun (WGS) entry which is preliminary data.</text>
</comment>
<feature type="non-terminal residue" evidence="1">
    <location>
        <position position="1"/>
    </location>
</feature>
<feature type="non-terminal residue" evidence="1">
    <location>
        <position position="234"/>
    </location>
</feature>
<proteinExistence type="predicted"/>
<dbReference type="Proteomes" id="UP000789366">
    <property type="component" value="Unassembled WGS sequence"/>
</dbReference>
<accession>A0ACA9NTB3</accession>
<name>A0ACA9NTB3_9GLOM</name>
<dbReference type="EMBL" id="CAJVPW010016098">
    <property type="protein sequence ID" value="CAG8667222.1"/>
    <property type="molecule type" value="Genomic_DNA"/>
</dbReference>
<organism evidence="1 2">
    <name type="scientific">Cetraspora pellucida</name>
    <dbReference type="NCBI Taxonomy" id="1433469"/>
    <lineage>
        <taxon>Eukaryota</taxon>
        <taxon>Fungi</taxon>
        <taxon>Fungi incertae sedis</taxon>
        <taxon>Mucoromycota</taxon>
        <taxon>Glomeromycotina</taxon>
        <taxon>Glomeromycetes</taxon>
        <taxon>Diversisporales</taxon>
        <taxon>Gigasporaceae</taxon>
        <taxon>Cetraspora</taxon>
    </lineage>
</organism>
<gene>
    <name evidence="1" type="ORF">SPELUC_LOCUS9502</name>
</gene>
<sequence>FNDLIKERKGKTYLKHVKGHSGIYENEQADRLAYLGSKNPDLELILPEHFLLCKLKMCDKNTKQLVVKSLSLQLPEKFFTTYCNDQHDFYIDEREIIHVVKKNDDKVLAIFLKCVLKKYLKENEIKHRFNMCPCCGKLNFCFIEKIVSFGHKNRYEQELYQETLNPCDVYNSPYTNHVGDRKFKMRFFDHGDLAQFFNKYSISRKFEIYFCKHKNYTVYHKNSNKVVRVYKEED</sequence>
<evidence type="ECO:0000313" key="2">
    <source>
        <dbReference type="Proteomes" id="UP000789366"/>
    </source>
</evidence>